<dbReference type="EMBL" id="CP026923">
    <property type="protein sequence ID" value="AVG24417.1"/>
    <property type="molecule type" value="Genomic_DNA"/>
</dbReference>
<dbReference type="Pfam" id="PF00689">
    <property type="entry name" value="Cation_ATPase_C"/>
    <property type="match status" value="1"/>
</dbReference>
<dbReference type="InterPro" id="IPR023298">
    <property type="entry name" value="ATPase_P-typ_TM_dom_sf"/>
</dbReference>
<dbReference type="PANTHER" id="PTHR43294:SF21">
    <property type="entry name" value="CATION TRANSPORTING ATPASE"/>
    <property type="match status" value="1"/>
</dbReference>
<comment type="catalytic activity">
    <reaction evidence="10">
        <text>ATP + H2O = ADP + phosphate + H(+)</text>
        <dbReference type="Rhea" id="RHEA:13065"/>
        <dbReference type="ChEBI" id="CHEBI:15377"/>
        <dbReference type="ChEBI" id="CHEBI:15378"/>
        <dbReference type="ChEBI" id="CHEBI:30616"/>
        <dbReference type="ChEBI" id="CHEBI:43474"/>
        <dbReference type="ChEBI" id="CHEBI:456216"/>
    </reaction>
</comment>
<keyword evidence="6" id="KW-0067">ATP-binding</keyword>
<dbReference type="SUPFAM" id="SSF81665">
    <property type="entry name" value="Calcium ATPase, transmembrane domain M"/>
    <property type="match status" value="1"/>
</dbReference>
<feature type="transmembrane region" description="Helical" evidence="11">
    <location>
        <begin position="753"/>
        <end position="776"/>
    </location>
</feature>
<dbReference type="GO" id="GO:0005886">
    <property type="term" value="C:plasma membrane"/>
    <property type="evidence" value="ECO:0007669"/>
    <property type="project" value="UniProtKB-SubCell"/>
</dbReference>
<dbReference type="SUPFAM" id="SSF56784">
    <property type="entry name" value="HAD-like"/>
    <property type="match status" value="1"/>
</dbReference>
<feature type="transmembrane region" description="Helical" evidence="11">
    <location>
        <begin position="56"/>
        <end position="74"/>
    </location>
</feature>
<comment type="subcellular location">
    <subcellularLocation>
        <location evidence="1">Cell membrane</location>
        <topology evidence="1">Multi-pass membrane protein</topology>
    </subcellularLocation>
</comment>
<dbReference type="Pfam" id="PF13246">
    <property type="entry name" value="Cation_ATPase"/>
    <property type="match status" value="1"/>
</dbReference>
<dbReference type="Gene3D" id="3.40.1110.10">
    <property type="entry name" value="Calcium-transporting ATPase, cytoplasmic domain N"/>
    <property type="match status" value="1"/>
</dbReference>
<dbReference type="InterPro" id="IPR059000">
    <property type="entry name" value="ATPase_P-type_domA"/>
</dbReference>
<proteinExistence type="inferred from homology"/>
<reference evidence="13 14" key="1">
    <citation type="submission" date="2018-02" db="EMBL/GenBank/DDBJ databases">
        <title>Complete genome of the streamlined marine actinobacterium Pontimonas salivibrio CL-TW6 adapted to coastal planktonic lifestype.</title>
        <authorList>
            <person name="Cho B.C."/>
            <person name="Hardies S.C."/>
            <person name="Jang G.I."/>
            <person name="Hwang C.Y."/>
        </authorList>
    </citation>
    <scope>NUCLEOTIDE SEQUENCE [LARGE SCALE GENOMIC DNA]</scope>
    <source>
        <strain evidence="13 14">CL-TW6</strain>
    </source>
</reference>
<feature type="transmembrane region" description="Helical" evidence="11">
    <location>
        <begin position="854"/>
        <end position="871"/>
    </location>
</feature>
<evidence type="ECO:0000256" key="10">
    <source>
        <dbReference type="ARBA" id="ARBA00049360"/>
    </source>
</evidence>
<feature type="domain" description="Cation-transporting P-type ATPase N-terminal" evidence="12">
    <location>
        <begin position="2"/>
        <end position="76"/>
    </location>
</feature>
<dbReference type="GO" id="GO:0030007">
    <property type="term" value="P:intracellular potassium ion homeostasis"/>
    <property type="evidence" value="ECO:0007669"/>
    <property type="project" value="TreeGrafter"/>
</dbReference>
<dbReference type="GO" id="GO:1902600">
    <property type="term" value="P:proton transmembrane transport"/>
    <property type="evidence" value="ECO:0007669"/>
    <property type="project" value="TreeGrafter"/>
</dbReference>
<dbReference type="RefSeq" id="WP_211286291.1">
    <property type="nucleotide sequence ID" value="NZ_CP026923.1"/>
</dbReference>
<dbReference type="PROSITE" id="PS00154">
    <property type="entry name" value="ATPASE_E1_E2"/>
    <property type="match status" value="1"/>
</dbReference>
<dbReference type="InterPro" id="IPR018303">
    <property type="entry name" value="ATPase_P-typ_P_site"/>
</dbReference>
<evidence type="ECO:0000256" key="9">
    <source>
        <dbReference type="ARBA" id="ARBA00023136"/>
    </source>
</evidence>
<feature type="transmembrane region" description="Helical" evidence="11">
    <location>
        <begin position="680"/>
        <end position="700"/>
    </location>
</feature>
<dbReference type="Gene3D" id="3.40.50.1000">
    <property type="entry name" value="HAD superfamily/HAD-like"/>
    <property type="match status" value="1"/>
</dbReference>
<evidence type="ECO:0000256" key="3">
    <source>
        <dbReference type="ARBA" id="ARBA00022475"/>
    </source>
</evidence>
<comment type="similarity">
    <text evidence="2">Belongs to the cation transport ATPase (P-type) (TC 3.A.3) family. Type IIA subfamily.</text>
</comment>
<dbReference type="Gene3D" id="1.20.1110.10">
    <property type="entry name" value="Calcium-transporting ATPase, transmembrane domain"/>
    <property type="match status" value="1"/>
</dbReference>
<dbReference type="InterPro" id="IPR008250">
    <property type="entry name" value="ATPase_P-typ_transduc_dom_A_sf"/>
</dbReference>
<name>A0A2L2BS11_9MICO</name>
<keyword evidence="4 11" id="KW-0812">Transmembrane</keyword>
<evidence type="ECO:0000313" key="13">
    <source>
        <dbReference type="EMBL" id="AVG24417.1"/>
    </source>
</evidence>
<dbReference type="InterPro" id="IPR036412">
    <property type="entry name" value="HAD-like_sf"/>
</dbReference>
<dbReference type="SUPFAM" id="SSF81660">
    <property type="entry name" value="Metal cation-transporting ATPase, ATP-binding domain N"/>
    <property type="match status" value="1"/>
</dbReference>
<evidence type="ECO:0000256" key="7">
    <source>
        <dbReference type="ARBA" id="ARBA00022967"/>
    </source>
</evidence>
<dbReference type="Proteomes" id="UP000243077">
    <property type="component" value="Chromosome"/>
</dbReference>
<dbReference type="PRINTS" id="PR00119">
    <property type="entry name" value="CATATPASE"/>
</dbReference>
<organism evidence="13 14">
    <name type="scientific">Pontimonas salivibrio</name>
    <dbReference type="NCBI Taxonomy" id="1159327"/>
    <lineage>
        <taxon>Bacteria</taxon>
        <taxon>Bacillati</taxon>
        <taxon>Actinomycetota</taxon>
        <taxon>Actinomycetes</taxon>
        <taxon>Micrococcales</taxon>
        <taxon>Microbacteriaceae</taxon>
        <taxon>Pontimonas</taxon>
    </lineage>
</organism>
<dbReference type="GO" id="GO:0005524">
    <property type="term" value="F:ATP binding"/>
    <property type="evidence" value="ECO:0007669"/>
    <property type="project" value="UniProtKB-KW"/>
</dbReference>
<dbReference type="SFLD" id="SFLDF00027">
    <property type="entry name" value="p-type_atpase"/>
    <property type="match status" value="1"/>
</dbReference>
<dbReference type="KEGG" id="psai:C3B54_111476"/>
<feature type="transmembrane region" description="Helical" evidence="11">
    <location>
        <begin position="788"/>
        <end position="808"/>
    </location>
</feature>
<dbReference type="GO" id="GO:1990573">
    <property type="term" value="P:potassium ion import across plasma membrane"/>
    <property type="evidence" value="ECO:0007669"/>
    <property type="project" value="TreeGrafter"/>
</dbReference>
<feature type="transmembrane region" description="Helical" evidence="11">
    <location>
        <begin position="271"/>
        <end position="296"/>
    </location>
</feature>
<feature type="transmembrane region" description="Helical" evidence="11">
    <location>
        <begin position="712"/>
        <end position="732"/>
    </location>
</feature>
<dbReference type="PRINTS" id="PR00120">
    <property type="entry name" value="HATPASE"/>
</dbReference>
<evidence type="ECO:0000256" key="11">
    <source>
        <dbReference type="SAM" id="Phobius"/>
    </source>
</evidence>
<dbReference type="Gene3D" id="2.70.150.10">
    <property type="entry name" value="Calcium-transporting ATPase, cytoplasmic transduction domain A"/>
    <property type="match status" value="1"/>
</dbReference>
<dbReference type="InterPro" id="IPR023299">
    <property type="entry name" value="ATPase_P-typ_cyto_dom_N"/>
</dbReference>
<feature type="transmembrane region" description="Helical" evidence="11">
    <location>
        <begin position="820"/>
        <end position="842"/>
    </location>
</feature>
<dbReference type="SMART" id="SM00831">
    <property type="entry name" value="Cation_ATPase_N"/>
    <property type="match status" value="1"/>
</dbReference>
<dbReference type="SFLD" id="SFLDG00002">
    <property type="entry name" value="C1.7:_P-type_atpase_like"/>
    <property type="match status" value="1"/>
</dbReference>
<dbReference type="GO" id="GO:0016887">
    <property type="term" value="F:ATP hydrolysis activity"/>
    <property type="evidence" value="ECO:0007669"/>
    <property type="project" value="InterPro"/>
</dbReference>
<keyword evidence="5" id="KW-0547">Nucleotide-binding</keyword>
<dbReference type="Pfam" id="PF08282">
    <property type="entry name" value="Hydrolase_3"/>
    <property type="match status" value="1"/>
</dbReference>
<evidence type="ECO:0000256" key="6">
    <source>
        <dbReference type="ARBA" id="ARBA00022840"/>
    </source>
</evidence>
<evidence type="ECO:0000256" key="8">
    <source>
        <dbReference type="ARBA" id="ARBA00022989"/>
    </source>
</evidence>
<keyword evidence="7" id="KW-1278">Translocase</keyword>
<feature type="transmembrane region" description="Helical" evidence="11">
    <location>
        <begin position="244"/>
        <end position="265"/>
    </location>
</feature>
<dbReference type="InterPro" id="IPR044492">
    <property type="entry name" value="P_typ_ATPase_HD_dom"/>
</dbReference>
<evidence type="ECO:0000259" key="12">
    <source>
        <dbReference type="SMART" id="SM00831"/>
    </source>
</evidence>
<dbReference type="NCBIfam" id="TIGR01494">
    <property type="entry name" value="ATPase_P-type"/>
    <property type="match status" value="2"/>
</dbReference>
<dbReference type="SUPFAM" id="SSF81653">
    <property type="entry name" value="Calcium ATPase, transduction domain A"/>
    <property type="match status" value="1"/>
</dbReference>
<evidence type="ECO:0000256" key="5">
    <source>
        <dbReference type="ARBA" id="ARBA00022741"/>
    </source>
</evidence>
<feature type="transmembrane region" description="Helical" evidence="11">
    <location>
        <begin position="80"/>
        <end position="96"/>
    </location>
</feature>
<evidence type="ECO:0000256" key="1">
    <source>
        <dbReference type="ARBA" id="ARBA00004651"/>
    </source>
</evidence>
<dbReference type="InterPro" id="IPR006068">
    <property type="entry name" value="ATPase_P-typ_cation-transptr_C"/>
</dbReference>
<dbReference type="Pfam" id="PF00122">
    <property type="entry name" value="E1-E2_ATPase"/>
    <property type="match status" value="1"/>
</dbReference>
<dbReference type="GO" id="GO:0036376">
    <property type="term" value="P:sodium ion export across plasma membrane"/>
    <property type="evidence" value="ECO:0007669"/>
    <property type="project" value="TreeGrafter"/>
</dbReference>
<dbReference type="GO" id="GO:0006883">
    <property type="term" value="P:intracellular sodium ion homeostasis"/>
    <property type="evidence" value="ECO:0007669"/>
    <property type="project" value="TreeGrafter"/>
</dbReference>
<keyword evidence="9 11" id="KW-0472">Membrane</keyword>
<accession>A0A2L2BS11</accession>
<sequence>MIWHTLDTQTLESECATNVHTGLGVEEAAARLEADGPNALPVGTSRSAVMRFVDQFRSPLIYVLLVAAAVTLALADYVDAAVIGAVVLVNALIGFIQEGRAERALESVRGLLAEKATVVRSGSRQVIDATELVRGDLIVLESGSRVPADARVVSQRGVSVSEATLTGESVPVAKTHDVLPEQMPLAERSNMLYTGTVVNSGLAHAIVVDTGSRTELGRIGSLVDQVGALTTPLTNRLSRFAHHITLAIIGVGGFAFAWGVLVHQLDLFDLFLAVVGIAVAAIPEGLPAILTIVLAIGTRLMAERGALIRRLPAVETLGSVSLIWTDKTGTLTTNEMTVVDVVTDAGAIEVTGVGYEPAGELRVNGQPIVLADWASGVEAIEGGVLCNRAELRGQEGNAARFVGDPLDAALLVLAEKAGVEPSGVTARYPLIDTVPFESERRFMATQHDDSAHSGTRTWVKGAPERVIELAQDAGVSQSDAELWGTRSQELASRGRRVIALATSAEPPQGDSRFPGLRIVALVGVIDPPRQEAKAAISACYHAGIAVKMITGDHVVTASVIAGQLGLRGERPLVGSEIDFLDDDELIDRIGETDVIARASPQHKLRLVTLSQAAGHQVAMTGDGVNDAPALQAADIGVAMGKNGTDAARQASDLVLTDDRFETIQAAVFRGRVVFDNIKKALLFILPTNLGEAGVILFALMLGATLPITATQILWVNMVTAVTLALALVWEPGEPGVMVRAPRPRAEALLTGRLLTRLVFVGGLMVASTTLVFQWQLDVGASVEQARTAAVSMLVVGELFYLFNVRWFTRHSLTHNVFRGNIMMWLTPAALLAFQALFVYSPWMNDIFGTSGLELETWLVIVGIAVVQFLLVEAEKTLLRSRGVDRF</sequence>
<dbReference type="SFLD" id="SFLDS00003">
    <property type="entry name" value="Haloacid_Dehalogenase"/>
    <property type="match status" value="1"/>
</dbReference>
<keyword evidence="14" id="KW-1185">Reference proteome</keyword>
<evidence type="ECO:0000313" key="14">
    <source>
        <dbReference type="Proteomes" id="UP000243077"/>
    </source>
</evidence>
<keyword evidence="3" id="KW-1003">Cell membrane</keyword>
<dbReference type="InterPro" id="IPR001757">
    <property type="entry name" value="P_typ_ATPase"/>
</dbReference>
<gene>
    <name evidence="13" type="ORF">C3B54_111476</name>
</gene>
<protein>
    <submittedName>
        <fullName evidence="13">MgtA-like cation-translocating P-type ATPase</fullName>
    </submittedName>
</protein>
<evidence type="ECO:0000256" key="4">
    <source>
        <dbReference type="ARBA" id="ARBA00022692"/>
    </source>
</evidence>
<dbReference type="PANTHER" id="PTHR43294">
    <property type="entry name" value="SODIUM/POTASSIUM-TRANSPORTING ATPASE SUBUNIT ALPHA"/>
    <property type="match status" value="1"/>
</dbReference>
<dbReference type="GO" id="GO:0005391">
    <property type="term" value="F:P-type sodium:potassium-exchanging transporter activity"/>
    <property type="evidence" value="ECO:0007669"/>
    <property type="project" value="TreeGrafter"/>
</dbReference>
<keyword evidence="8 11" id="KW-1133">Transmembrane helix</keyword>
<evidence type="ECO:0000256" key="2">
    <source>
        <dbReference type="ARBA" id="ARBA00005675"/>
    </source>
</evidence>
<dbReference type="Pfam" id="PF00690">
    <property type="entry name" value="Cation_ATPase_N"/>
    <property type="match status" value="1"/>
</dbReference>
<dbReference type="InterPro" id="IPR050510">
    <property type="entry name" value="Cation_transp_ATPase_P-type"/>
</dbReference>
<dbReference type="InterPro" id="IPR023214">
    <property type="entry name" value="HAD_sf"/>
</dbReference>
<dbReference type="InterPro" id="IPR004014">
    <property type="entry name" value="ATPase_P-typ_cation-transptr_N"/>
</dbReference>
<dbReference type="AlphaFoldDB" id="A0A2L2BS11"/>